<feature type="compositionally biased region" description="Low complexity" evidence="1">
    <location>
        <begin position="1208"/>
        <end position="1218"/>
    </location>
</feature>
<dbReference type="Gene3D" id="2.30.29.30">
    <property type="entry name" value="Pleckstrin-homology domain (PH domain)/Phosphotyrosine-binding domain (PTB)"/>
    <property type="match status" value="1"/>
</dbReference>
<feature type="compositionally biased region" description="Low complexity" evidence="1">
    <location>
        <begin position="257"/>
        <end position="275"/>
    </location>
</feature>
<dbReference type="OrthoDB" id="185618at2759"/>
<feature type="compositionally biased region" description="Polar residues" evidence="1">
    <location>
        <begin position="199"/>
        <end position="211"/>
    </location>
</feature>
<dbReference type="GeneID" id="19967891"/>
<feature type="compositionally biased region" description="Low complexity" evidence="1">
    <location>
        <begin position="533"/>
        <end position="546"/>
    </location>
</feature>
<dbReference type="PROSITE" id="PS50196">
    <property type="entry name" value="RANBD1"/>
    <property type="match status" value="1"/>
</dbReference>
<feature type="region of interest" description="Disordered" evidence="1">
    <location>
        <begin position="784"/>
        <end position="828"/>
    </location>
</feature>
<sequence>MQKEHGATQNQTGTEEKPHMASAAQMATRKTATPRGRLNRAGTPQRRFPPSANTSNPFSTIPQQTFGAVGNGVVFGAGSQDTSNNASQPTGAFTFSANNTSASNPFASNPFANVNNTPSFGGPNNQNNQNNEDDSMDTGSPEKKRSRTENPNNFGGFGQTSSTPASNAPTFSFGATPSQPPGMNQSQPATGNPFAGMFGTQTSAPQSQSMTPAGGLFGSQSSSSVQQSPAPAFAFGQSQTQTASEQPPAKPAFSFGQQSTPSSTSAQQSSAATPAFFFGQPSKSTSTSAQETPASKPTFSFGQPAQSAPEPQPSKSLFNFGSNAQSAIDQTPKSTSLFGATTQPPTQQQSPNPAPLFGSQFSTQSTATQDSPLTFGAKPASTSETPKQVTSFFGQSAQTASEQSPAKPVFTFGKPTEATSEVQQPAAPASPAFSFGKPSTSSTSAEQPKTSFTGFSFGQSTSSDASKTPAPSTGADKRLFSESSLSKTPSNSFGNESTPMGADNDTARPAQSNLFGGVGNSTSEQPKFSALFGQTSTSKPTSGTSGNVTASKPSFSFGQPSSTNSSPPKQNASVDLFGKSSSPAEASPDTTATAPLFGAAQGISKSTDGPVKSSEVFGSTTPSSGGILSPAKSATATNQNAHVSSIDSAPSTEPKKTLFGTLSKPAPAGLGGQSASSVGRDSSDVSTGNATNVFAAAKAAPKNASSDVATQRPVYTKSPSRMPKFLNAEGFMEYDKNYRLRALNKEFQKQVAAIDPDRNDFENLIRHYAAARAAIGGDMGLYQRSTAGSKRKSDEVEEDQAVPPQYKKARVAEPQVAQSQSIEPSSNQNTFNIEKQAAGSASIAPKSTTSTKATSLFNNMIPPSSQQTTSQASQPSPAKGSNPFAGVSFLPTNDSTTKPSASFGNNTVNAGSTPAAKKTTSIFQATGSTTPMKSPPKNNLFGNFSTEPVGSKKRKSSSDAEDAEDAEHSSDDEAPKKRSKSSTGNANNIFGNSNSTTLAKTGTTTPSKKTRNPFVGSSDSDNEEDDDADVQTGDDAEDGDFAPNADGSDDEDDSADEESQQLSEEDIGQTPQDDSETSAAPDEDHTEEIKRNPNTGKSLFDRIEPGKRSDASGTSTPTQVNGTTSAIKWPTPSVPTPDAPDFSPITPGSKSPFKPATTFHFTPAPATKPTHAPGASVLAGGFSNGLNPRFEGMFGSRPSTPEPEKSTDASAAPSSTPAGDHTWKKGQDIKFNLTEASPGKPADQGTNALGFSFGSGSTSAPAPGFLGVAPHLTGGSGISSVTSSRATSPGATDNESVATDDTNHEEAQSDPQSNLMQSNSGEENEDVLYEGKTKALVLAKGERAKQLRVTENKWETIGTGMMKLLKNRDSGRVRVVLRSEPAANIVLNSYLESEVNYVVKEQTSTQKSGAVQGAFMRDGNLDQIVMKVRDNALATKLAGLMTEHKKDGL</sequence>
<feature type="compositionally biased region" description="Basic and acidic residues" evidence="1">
    <location>
        <begin position="1099"/>
        <end position="1110"/>
    </location>
</feature>
<feature type="compositionally biased region" description="Low complexity" evidence="1">
    <location>
        <begin position="219"/>
        <end position="228"/>
    </location>
</feature>
<feature type="compositionally biased region" description="Polar residues" evidence="1">
    <location>
        <begin position="51"/>
        <end position="65"/>
    </location>
</feature>
<feature type="compositionally biased region" description="Low complexity" evidence="1">
    <location>
        <begin position="862"/>
        <end position="878"/>
    </location>
</feature>
<feature type="compositionally biased region" description="Low complexity" evidence="1">
    <location>
        <begin position="1152"/>
        <end position="1173"/>
    </location>
</feature>
<dbReference type="CDD" id="cd13170">
    <property type="entry name" value="RanBD_NUP50"/>
    <property type="match status" value="1"/>
</dbReference>
<dbReference type="PANTHER" id="PTHR38697">
    <property type="entry name" value="NUCLEAR PORE COMPLEX PROTEIN SIMILAR TO S. CEREVISIAE NUP2 (EUROFUNG)"/>
    <property type="match status" value="1"/>
</dbReference>
<dbReference type="eggNOG" id="KOG0864">
    <property type="taxonomic scope" value="Eukaryota"/>
</dbReference>
<feature type="compositionally biased region" description="Polar residues" evidence="1">
    <location>
        <begin position="816"/>
        <end position="828"/>
    </location>
</feature>
<dbReference type="InterPro" id="IPR053074">
    <property type="entry name" value="NPC_Nucleoporin"/>
</dbReference>
<dbReference type="STRING" id="1220924.W2SEC7"/>
<gene>
    <name evidence="3" type="ORF">HMPREF1541_00552</name>
</gene>
<feature type="compositionally biased region" description="Polar residues" evidence="1">
    <location>
        <begin position="315"/>
        <end position="340"/>
    </location>
</feature>
<protein>
    <recommendedName>
        <fullName evidence="2">RanBD1 domain-containing protein</fullName>
    </recommendedName>
</protein>
<feature type="compositionally biased region" description="Polar residues" evidence="1">
    <location>
        <begin position="1309"/>
        <end position="1321"/>
    </location>
</feature>
<keyword evidence="4" id="KW-1185">Reference proteome</keyword>
<dbReference type="Proteomes" id="UP000030752">
    <property type="component" value="Unassembled WGS sequence"/>
</dbReference>
<feature type="compositionally biased region" description="Polar residues" evidence="1">
    <location>
        <begin position="981"/>
        <end position="1007"/>
    </location>
</feature>
<feature type="compositionally biased region" description="Polar residues" evidence="1">
    <location>
        <begin position="437"/>
        <end position="449"/>
    </location>
</feature>
<dbReference type="InParanoid" id="W2SEC7"/>
<feature type="compositionally biased region" description="Low complexity" evidence="1">
    <location>
        <begin position="341"/>
        <end position="351"/>
    </location>
</feature>
<feature type="region of interest" description="Disordered" evidence="1">
    <location>
        <begin position="1"/>
        <end position="721"/>
    </location>
</feature>
<dbReference type="HOGENOM" id="CLU_245248_0_0_1"/>
<dbReference type="SMART" id="SM00160">
    <property type="entry name" value="RanBD"/>
    <property type="match status" value="1"/>
</dbReference>
<dbReference type="EMBL" id="KB822711">
    <property type="protein sequence ID" value="ETN46368.1"/>
    <property type="molecule type" value="Genomic_DNA"/>
</dbReference>
<feature type="compositionally biased region" description="Low complexity" evidence="1">
    <location>
        <begin position="450"/>
        <end position="463"/>
    </location>
</feature>
<feature type="compositionally biased region" description="Polar residues" evidence="1">
    <location>
        <begin position="79"/>
        <end position="123"/>
    </location>
</feature>
<dbReference type="RefSeq" id="XP_008711080.1">
    <property type="nucleotide sequence ID" value="XM_008712858.1"/>
</dbReference>
<dbReference type="PANTHER" id="PTHR38697:SF1">
    <property type="entry name" value="NUCLEAR PORE COMPLEX PROTEIN SIMILAR TO S. CEREVISIAE NUP2 (EUROFUNG)"/>
    <property type="match status" value="1"/>
</dbReference>
<evidence type="ECO:0000259" key="2">
    <source>
        <dbReference type="PROSITE" id="PS50196"/>
    </source>
</evidence>
<dbReference type="SUPFAM" id="SSF50729">
    <property type="entry name" value="PH domain-like"/>
    <property type="match status" value="1"/>
</dbReference>
<reference evidence="3 4" key="1">
    <citation type="submission" date="2013-03" db="EMBL/GenBank/DDBJ databases">
        <title>The Genome Sequence of Phialophora europaea CBS 101466.</title>
        <authorList>
            <consortium name="The Broad Institute Genomics Platform"/>
            <person name="Cuomo C."/>
            <person name="de Hoog S."/>
            <person name="Gorbushina A."/>
            <person name="Walker B."/>
            <person name="Young S.K."/>
            <person name="Zeng Q."/>
            <person name="Gargeya S."/>
            <person name="Fitzgerald M."/>
            <person name="Haas B."/>
            <person name="Abouelleil A."/>
            <person name="Allen A.W."/>
            <person name="Alvarado L."/>
            <person name="Arachchi H.M."/>
            <person name="Berlin A.M."/>
            <person name="Chapman S.B."/>
            <person name="Gainer-Dewar J."/>
            <person name="Goldberg J."/>
            <person name="Griggs A."/>
            <person name="Gujja S."/>
            <person name="Hansen M."/>
            <person name="Howarth C."/>
            <person name="Imamovic A."/>
            <person name="Ireland A."/>
            <person name="Larimer J."/>
            <person name="McCowan C."/>
            <person name="Murphy C."/>
            <person name="Pearson M."/>
            <person name="Poon T.W."/>
            <person name="Priest M."/>
            <person name="Roberts A."/>
            <person name="Saif S."/>
            <person name="Shea T."/>
            <person name="Sisk P."/>
            <person name="Sykes S."/>
            <person name="Wortman J."/>
            <person name="Nusbaum C."/>
            <person name="Birren B."/>
        </authorList>
    </citation>
    <scope>NUCLEOTIDE SEQUENCE [LARGE SCALE GENOMIC DNA]</scope>
    <source>
        <strain evidence="3 4">CBS 101466</strain>
    </source>
</reference>
<feature type="compositionally biased region" description="Polar residues" evidence="1">
    <location>
        <begin position="673"/>
        <end position="688"/>
    </location>
</feature>
<feature type="compositionally biased region" description="Polar residues" evidence="1">
    <location>
        <begin position="616"/>
        <end position="651"/>
    </location>
</feature>
<dbReference type="InterPro" id="IPR000156">
    <property type="entry name" value="Ran_bind_dom"/>
</dbReference>
<name>W2SEC7_CYPE1</name>
<dbReference type="VEuPathDB" id="FungiDB:HMPREF1541_00552"/>
<feature type="compositionally biased region" description="Low complexity" evidence="1">
    <location>
        <begin position="689"/>
        <end position="704"/>
    </location>
</feature>
<feature type="domain" description="RanBD1" evidence="2">
    <location>
        <begin position="1303"/>
        <end position="1449"/>
    </location>
</feature>
<feature type="compositionally biased region" description="Acidic residues" evidence="1">
    <location>
        <begin position="1047"/>
        <end position="1067"/>
    </location>
</feature>
<feature type="compositionally biased region" description="Polar residues" evidence="1">
    <location>
        <begin position="1291"/>
        <end position="1300"/>
    </location>
</feature>
<feature type="compositionally biased region" description="Polar residues" evidence="1">
    <location>
        <begin position="547"/>
        <end position="593"/>
    </location>
</feature>
<feature type="region of interest" description="Disordered" evidence="1">
    <location>
        <begin position="1277"/>
        <end position="1327"/>
    </location>
</feature>
<dbReference type="eggNOG" id="KOG4719">
    <property type="taxonomic scope" value="Eukaryota"/>
</dbReference>
<feature type="compositionally biased region" description="Polar residues" evidence="1">
    <location>
        <begin position="380"/>
        <end position="404"/>
    </location>
</feature>
<evidence type="ECO:0000313" key="4">
    <source>
        <dbReference type="Proteomes" id="UP000030752"/>
    </source>
</evidence>
<feature type="region of interest" description="Disordered" evidence="1">
    <location>
        <begin position="855"/>
        <end position="1250"/>
    </location>
</feature>
<feature type="compositionally biased region" description="Low complexity" evidence="1">
    <location>
        <begin position="425"/>
        <end position="435"/>
    </location>
</feature>
<feature type="compositionally biased region" description="Polar residues" evidence="1">
    <location>
        <begin position="281"/>
        <end position="301"/>
    </location>
</feature>
<feature type="compositionally biased region" description="Low complexity" evidence="1">
    <location>
        <begin position="1278"/>
        <end position="1290"/>
    </location>
</feature>
<dbReference type="Pfam" id="PF00638">
    <property type="entry name" value="Ran_BP1"/>
    <property type="match status" value="1"/>
</dbReference>
<feature type="compositionally biased region" description="Basic and acidic residues" evidence="1">
    <location>
        <begin position="966"/>
        <end position="976"/>
    </location>
</feature>
<evidence type="ECO:0000313" key="3">
    <source>
        <dbReference type="EMBL" id="ETN46368.1"/>
    </source>
</evidence>
<feature type="compositionally biased region" description="Polar residues" evidence="1">
    <location>
        <begin position="149"/>
        <end position="190"/>
    </location>
</feature>
<feature type="compositionally biased region" description="Polar residues" evidence="1">
    <location>
        <begin position="236"/>
        <end position="245"/>
    </location>
</feature>
<evidence type="ECO:0000256" key="1">
    <source>
        <dbReference type="SAM" id="MobiDB-lite"/>
    </source>
</evidence>
<feature type="compositionally biased region" description="Polar residues" evidence="1">
    <location>
        <begin position="890"/>
        <end position="948"/>
    </location>
</feature>
<accession>W2SEC7</accession>
<feature type="compositionally biased region" description="Acidic residues" evidence="1">
    <location>
        <begin position="1020"/>
        <end position="1040"/>
    </location>
</feature>
<feature type="compositionally biased region" description="Polar residues" evidence="1">
    <location>
        <begin position="1111"/>
        <end position="1126"/>
    </location>
</feature>
<feature type="compositionally biased region" description="Polar residues" evidence="1">
    <location>
        <begin position="481"/>
        <end position="498"/>
    </location>
</feature>
<organism evidence="3 4">
    <name type="scientific">Cyphellophora europaea (strain CBS 101466)</name>
    <name type="common">Phialophora europaea</name>
    <dbReference type="NCBI Taxonomy" id="1220924"/>
    <lineage>
        <taxon>Eukaryota</taxon>
        <taxon>Fungi</taxon>
        <taxon>Dikarya</taxon>
        <taxon>Ascomycota</taxon>
        <taxon>Pezizomycotina</taxon>
        <taxon>Eurotiomycetes</taxon>
        <taxon>Chaetothyriomycetidae</taxon>
        <taxon>Chaetothyriales</taxon>
        <taxon>Cyphellophoraceae</taxon>
        <taxon>Cyphellophora</taxon>
    </lineage>
</organism>
<feature type="compositionally biased region" description="Polar residues" evidence="1">
    <location>
        <begin position="359"/>
        <end position="372"/>
    </location>
</feature>
<proteinExistence type="predicted"/>
<feature type="compositionally biased region" description="Polar residues" evidence="1">
    <location>
        <begin position="509"/>
        <end position="526"/>
    </location>
</feature>
<dbReference type="InterPro" id="IPR011993">
    <property type="entry name" value="PH-like_dom_sf"/>
</dbReference>